<feature type="compositionally biased region" description="Polar residues" evidence="11">
    <location>
        <begin position="638"/>
        <end position="648"/>
    </location>
</feature>
<feature type="region of interest" description="Disordered" evidence="11">
    <location>
        <begin position="514"/>
        <end position="738"/>
    </location>
</feature>
<evidence type="ECO:0000256" key="3">
    <source>
        <dbReference type="ARBA" id="ARBA00022452"/>
    </source>
</evidence>
<dbReference type="Pfam" id="PF26545">
    <property type="entry name" value="Mdm34_N"/>
    <property type="match status" value="1"/>
</dbReference>
<organism evidence="13 14">
    <name type="scientific">Batrachochytrium salamandrivorans</name>
    <dbReference type="NCBI Taxonomy" id="1357716"/>
    <lineage>
        <taxon>Eukaryota</taxon>
        <taxon>Fungi</taxon>
        <taxon>Fungi incertae sedis</taxon>
        <taxon>Chytridiomycota</taxon>
        <taxon>Chytridiomycota incertae sedis</taxon>
        <taxon>Chytridiomycetes</taxon>
        <taxon>Rhizophydiales</taxon>
        <taxon>Rhizophydiales incertae sedis</taxon>
        <taxon>Batrachochytrium</taxon>
    </lineage>
</organism>
<feature type="compositionally biased region" description="Polar residues" evidence="11">
    <location>
        <begin position="235"/>
        <end position="247"/>
    </location>
</feature>
<evidence type="ECO:0000256" key="10">
    <source>
        <dbReference type="HAMAP-Rule" id="MF_03105"/>
    </source>
</evidence>
<evidence type="ECO:0000256" key="8">
    <source>
        <dbReference type="ARBA" id="ARBA00023128"/>
    </source>
</evidence>
<feature type="region of interest" description="Disordered" evidence="11">
    <location>
        <begin position="349"/>
        <end position="384"/>
    </location>
</feature>
<evidence type="ECO:0000256" key="2">
    <source>
        <dbReference type="ARBA" id="ARBA00022448"/>
    </source>
</evidence>
<keyword evidence="4 10" id="KW-0812">Transmembrane</keyword>
<feature type="domain" description="SMP-LTD" evidence="12">
    <location>
        <begin position="1"/>
        <end position="193"/>
    </location>
</feature>
<keyword evidence="6" id="KW-0445">Lipid transport</keyword>
<dbReference type="PROSITE" id="PS51847">
    <property type="entry name" value="SMP"/>
    <property type="match status" value="1"/>
</dbReference>
<evidence type="ECO:0000256" key="7">
    <source>
        <dbReference type="ARBA" id="ARBA00023121"/>
    </source>
</evidence>
<dbReference type="EMBL" id="JAFCIX010000580">
    <property type="protein sequence ID" value="KAH6585481.1"/>
    <property type="molecule type" value="Genomic_DNA"/>
</dbReference>
<comment type="domain">
    <text evidence="10">Lacks alpha-helical transmembrane segments, suggesting that it resides in the membrane via beta-sheet conformations similar to those predicted for other outer membrane proteins and porin.</text>
</comment>
<name>A0ABQ8ESM5_9FUNG</name>
<evidence type="ECO:0000313" key="14">
    <source>
        <dbReference type="Proteomes" id="UP001648503"/>
    </source>
</evidence>
<evidence type="ECO:0000256" key="1">
    <source>
        <dbReference type="ARBA" id="ARBA00004370"/>
    </source>
</evidence>
<keyword evidence="9 10" id="KW-0472">Membrane</keyword>
<evidence type="ECO:0000256" key="4">
    <source>
        <dbReference type="ARBA" id="ARBA00022692"/>
    </source>
</evidence>
<feature type="compositionally biased region" description="Polar residues" evidence="11">
    <location>
        <begin position="590"/>
        <end position="604"/>
    </location>
</feature>
<feature type="compositionally biased region" description="Polar residues" evidence="11">
    <location>
        <begin position="724"/>
        <end position="733"/>
    </location>
</feature>
<dbReference type="PANTHER" id="PTHR28185:SF1">
    <property type="entry name" value="MITOCHONDRIAL DISTRIBUTION AND MORPHOLOGY PROTEIN 34"/>
    <property type="match status" value="1"/>
</dbReference>
<keyword evidence="14" id="KW-1185">Reference proteome</keyword>
<evidence type="ECO:0000256" key="9">
    <source>
        <dbReference type="ARBA" id="ARBA00023136"/>
    </source>
</evidence>
<dbReference type="CDD" id="cd21673">
    <property type="entry name" value="SMP_Mdm34"/>
    <property type="match status" value="1"/>
</dbReference>
<keyword evidence="7" id="KW-0446">Lipid-binding</keyword>
<feature type="compositionally biased region" description="Basic and acidic residues" evidence="11">
    <location>
        <begin position="681"/>
        <end position="697"/>
    </location>
</feature>
<keyword evidence="8 10" id="KW-0496">Mitochondrion</keyword>
<sequence>MSFKINWPEFSGEFLDQAKEQLSIALNNGGMPGNIVDRIIVKELDMGTKPPDLEILEIGELAEDRFKGIFKLSYSGDAFIIIKTRVQANPLTTPSRHRTLNVRNTMLNAQQPFIVPMEVRISNVKLRGIIVLVVDKERGVTLVFKNDPLERVDVNSTFDNIPNIRRFLQAQIESQLRSLFKDDLPQMVHNLSLVLLSKQAAESARKQAAANMPGKYSSRRSRSSSYGYDNGYDFNGNQNASPGSSSRYYDASVYSEENVDSNHLNRHVHTRAGTHGYEGEYRQRYNSMSPSHRDGGVTHQQKWSGNEPAEKNGYTSDHDSENGYVLYRSLSQTGHPDTPELGLNHFFLQGQNKGVDGGRTPSSKLPRSSKESNGLGSARSDDRNDMASVSAALSGLTVNPALNVDITPEVSSNVQFHYPPHLAAGSTAHIGLSGEYHWQAAYGRPFFAPPPSSVMSGFQSVHGQNFSSPPLGPDASSRSSLHMYQQYQQILQSRIREGATAFSELASTAGMNHDHSCSAMSESSAVPDAEDHLSVQSPPAVTETSHMYRQGQVPNGTVWRRPVHGLDRHHLAPPPQRYPTSRRSLAGSEFSWSQRDGTNGNRQMPVSPPSHSDDYLPHRQQQTYTNHERLNRNGRHAQASSDYSNGDGSESHHRSHSDPPNFVTPLPSHTLRYNRQSSPVRRGDRRNSEWYHCEQHQQQHSQQGYDNHGKEPRYSTGSPDEYASNRSRQSAESSRVVLQPSDNEVAAHLANLMSSNHTISPYTHDLEHYTYRAATSTIGGGHGHSGSAGHATRHTAAPTRRGSGHILTSPSHAYSPPMSHDALETRSMSGLSATSTGFSYSGSRYVKRRAIARTVRIIRVPSDIIVPGLTSRSGSMIREGGLGNCSSANSNAGSNSDLRSGRRHGRSASNLSSGDAPHTSSRSTHEAP</sequence>
<protein>
    <recommendedName>
        <fullName evidence="10">Mitochondrial distribution and morphology protein 34</fullName>
    </recommendedName>
</protein>
<comment type="caution">
    <text evidence="13">The sequence shown here is derived from an EMBL/GenBank/DDBJ whole genome shotgun (WGS) entry which is preliminary data.</text>
</comment>
<feature type="region of interest" description="Disordered" evidence="11">
    <location>
        <begin position="880"/>
        <end position="928"/>
    </location>
</feature>
<feature type="compositionally biased region" description="Polar residues" evidence="11">
    <location>
        <begin position="534"/>
        <end position="555"/>
    </location>
</feature>
<keyword evidence="3 10" id="KW-1134">Transmembrane beta strand</keyword>
<dbReference type="InterPro" id="IPR058825">
    <property type="entry name" value="MDM34_N"/>
</dbReference>
<feature type="compositionally biased region" description="Polar residues" evidence="11">
    <location>
        <begin position="907"/>
        <end position="922"/>
    </location>
</feature>
<evidence type="ECO:0000256" key="11">
    <source>
        <dbReference type="SAM" id="MobiDB-lite"/>
    </source>
</evidence>
<keyword evidence="2" id="KW-0813">Transport</keyword>
<feature type="compositionally biased region" description="Low complexity" evidence="11">
    <location>
        <begin position="884"/>
        <end position="896"/>
    </location>
</feature>
<comment type="function">
    <text evidence="10">Component of the ERMES/MDM complex, which serves as a molecular tether to connect the endoplasmic reticulum (ER) and mitochondria. Components of this complex are involved in the control of mitochondrial shape and protein biogenesis, and function in nonvesicular lipid trafficking between the ER and mitochondria. is required for the interaction of the ER-resident membrane protein MMM1 and the outer mitochondrial membrane-resident beta-barrel protein MDM10.</text>
</comment>
<evidence type="ECO:0000259" key="12">
    <source>
        <dbReference type="PROSITE" id="PS51847"/>
    </source>
</evidence>
<accession>A0ABQ8ESM5</accession>
<feature type="region of interest" description="Disordered" evidence="11">
    <location>
        <begin position="777"/>
        <end position="834"/>
    </location>
</feature>
<keyword evidence="5 10" id="KW-1000">Mitochondrion outer membrane</keyword>
<dbReference type="InterPro" id="IPR031468">
    <property type="entry name" value="SMP_LBD"/>
</dbReference>
<dbReference type="HAMAP" id="MF_03105">
    <property type="entry name" value="Mdm34"/>
    <property type="match status" value="1"/>
</dbReference>
<feature type="compositionally biased region" description="Polar residues" evidence="11">
    <location>
        <begin position="360"/>
        <end position="375"/>
    </location>
</feature>
<dbReference type="PANTHER" id="PTHR28185">
    <property type="entry name" value="MITOCHONDRIAL DISTRIBUTION AND MORPHOLOGY PROTEIN 34"/>
    <property type="match status" value="1"/>
</dbReference>
<evidence type="ECO:0000256" key="5">
    <source>
        <dbReference type="ARBA" id="ARBA00022787"/>
    </source>
</evidence>
<feature type="region of interest" description="Disordered" evidence="11">
    <location>
        <begin position="206"/>
        <end position="320"/>
    </location>
</feature>
<comment type="subcellular location">
    <subcellularLocation>
        <location evidence="1">Membrane</location>
    </subcellularLocation>
    <subcellularLocation>
        <location evidence="10">Mitochondrion outer membrane</location>
        <topology evidence="10">Multi-pass membrane protein</topology>
    </subcellularLocation>
    <text evidence="10">The ERMES/MDM complex localizes to a few discrete foci (around 10 per single cell), that represent mitochondria-endoplasmic reticulum junctions. These foci are often found next to mtDNA nucleoids.</text>
</comment>
<evidence type="ECO:0000256" key="6">
    <source>
        <dbReference type="ARBA" id="ARBA00023055"/>
    </source>
</evidence>
<gene>
    <name evidence="10" type="primary">MDM34</name>
    <name evidence="13" type="ORF">BASA50_001090</name>
</gene>
<comment type="similarity">
    <text evidence="10">Belongs to the MDM34 family.</text>
</comment>
<comment type="subunit">
    <text evidence="10">Component of the ER-mitochondria encounter structure (ERMES) or MDM complex, composed of MMM1, MDM10, MDM12 and.</text>
</comment>
<proteinExistence type="inferred from homology"/>
<dbReference type="Proteomes" id="UP001648503">
    <property type="component" value="Unassembled WGS sequence"/>
</dbReference>
<evidence type="ECO:0000313" key="13">
    <source>
        <dbReference type="EMBL" id="KAH6585481.1"/>
    </source>
</evidence>
<dbReference type="InterPro" id="IPR027536">
    <property type="entry name" value="MDM34"/>
</dbReference>
<reference evidence="13 14" key="1">
    <citation type="submission" date="2021-02" db="EMBL/GenBank/DDBJ databases">
        <title>Variation within the Batrachochytrium salamandrivorans European outbreak.</title>
        <authorList>
            <person name="Kelly M."/>
            <person name="Pasmans F."/>
            <person name="Shea T.P."/>
            <person name="Munoz J.F."/>
            <person name="Carranza S."/>
            <person name="Cuomo C.A."/>
            <person name="Martel A."/>
        </authorList>
    </citation>
    <scope>NUCLEOTIDE SEQUENCE [LARGE SCALE GENOMIC DNA]</scope>
    <source>
        <strain evidence="13 14">AMFP18/2</strain>
    </source>
</reference>